<dbReference type="Pfam" id="PF01546">
    <property type="entry name" value="Peptidase_M20"/>
    <property type="match status" value="1"/>
</dbReference>
<dbReference type="PIRSF" id="PIRSF005962">
    <property type="entry name" value="Pept_M20D_amidohydro"/>
    <property type="match status" value="1"/>
</dbReference>
<comment type="caution">
    <text evidence="7">The sequence shown here is derived from an EMBL/GenBank/DDBJ whole genome shotgun (WGS) entry which is preliminary data.</text>
</comment>
<evidence type="ECO:0000256" key="4">
    <source>
        <dbReference type="ARBA" id="ARBA00023154"/>
    </source>
</evidence>
<dbReference type="AlphaFoldDB" id="A0A430A7N1"/>
<dbReference type="InterPro" id="IPR002933">
    <property type="entry name" value="Peptidase_M20"/>
</dbReference>
<dbReference type="Proteomes" id="UP000287101">
    <property type="component" value="Unassembled WGS sequence"/>
</dbReference>
<organism evidence="7 8">
    <name type="scientific">Vagococcus fessus</name>
    <dbReference type="NCBI Taxonomy" id="120370"/>
    <lineage>
        <taxon>Bacteria</taxon>
        <taxon>Bacillati</taxon>
        <taxon>Bacillota</taxon>
        <taxon>Bacilli</taxon>
        <taxon>Lactobacillales</taxon>
        <taxon>Enterococcaceae</taxon>
        <taxon>Vagococcus</taxon>
    </lineage>
</organism>
<evidence type="ECO:0000256" key="5">
    <source>
        <dbReference type="PIRSR" id="PIRSR005962-1"/>
    </source>
</evidence>
<feature type="binding site" evidence="5">
    <location>
        <position position="367"/>
    </location>
    <ligand>
        <name>Mn(2+)</name>
        <dbReference type="ChEBI" id="CHEBI:29035"/>
        <label>2</label>
    </ligand>
</feature>
<proteinExistence type="predicted"/>
<evidence type="ECO:0000256" key="2">
    <source>
        <dbReference type="ARBA" id="ARBA00022801"/>
    </source>
</evidence>
<dbReference type="InterPro" id="IPR036264">
    <property type="entry name" value="Bact_exopeptidase_dim_dom"/>
</dbReference>
<dbReference type="RefSeq" id="WP_126831297.1">
    <property type="nucleotide sequence ID" value="NZ_CBCRYB010000004.1"/>
</dbReference>
<evidence type="ECO:0000313" key="7">
    <source>
        <dbReference type="EMBL" id="RSU03084.1"/>
    </source>
</evidence>
<comment type="cofactor">
    <cofactor evidence="5">
        <name>Mn(2+)</name>
        <dbReference type="ChEBI" id="CHEBI:29035"/>
    </cofactor>
    <text evidence="5">The Mn(2+) ion enhances activity.</text>
</comment>
<dbReference type="SUPFAM" id="SSF55031">
    <property type="entry name" value="Bacterial exopeptidase dimerisation domain"/>
    <property type="match status" value="1"/>
</dbReference>
<dbReference type="FunFam" id="3.30.70.360:FF:000001">
    <property type="entry name" value="N-acetyldiaminopimelate deacetylase"/>
    <property type="match status" value="1"/>
</dbReference>
<dbReference type="Pfam" id="PF07687">
    <property type="entry name" value="M20_dimer"/>
    <property type="match status" value="1"/>
</dbReference>
<evidence type="ECO:0000256" key="1">
    <source>
        <dbReference type="ARBA" id="ARBA00022605"/>
    </source>
</evidence>
<protein>
    <submittedName>
        <fullName evidence="7">Amidohydrolase</fullName>
    </submittedName>
</protein>
<dbReference type="GO" id="GO:0019877">
    <property type="term" value="P:diaminopimelate biosynthetic process"/>
    <property type="evidence" value="ECO:0007669"/>
    <property type="project" value="UniProtKB-KW"/>
</dbReference>
<feature type="binding site" evidence="5">
    <location>
        <position position="142"/>
    </location>
    <ligand>
        <name>Mn(2+)</name>
        <dbReference type="ChEBI" id="CHEBI:29035"/>
        <label>2</label>
    </ligand>
</feature>
<reference evidence="7 8" key="1">
    <citation type="submission" date="2017-05" db="EMBL/GenBank/DDBJ databases">
        <title>Vagococcus spp. assemblies.</title>
        <authorList>
            <person name="Gulvik C.A."/>
        </authorList>
    </citation>
    <scope>NUCLEOTIDE SEQUENCE [LARGE SCALE GENOMIC DNA]</scope>
    <source>
        <strain evidence="7 8">CCUG 41755</strain>
    </source>
</reference>
<evidence type="ECO:0000259" key="6">
    <source>
        <dbReference type="Pfam" id="PF07687"/>
    </source>
</evidence>
<gene>
    <name evidence="7" type="ORF">CBF31_05035</name>
</gene>
<keyword evidence="2 7" id="KW-0378">Hydrolase</keyword>
<dbReference type="InterPro" id="IPR017439">
    <property type="entry name" value="Amidohydrolase"/>
</dbReference>
<feature type="binding site" evidence="5">
    <location>
        <position position="108"/>
    </location>
    <ligand>
        <name>Mn(2+)</name>
        <dbReference type="ChEBI" id="CHEBI:29035"/>
        <label>2</label>
    </ligand>
</feature>
<accession>A0A430A7N1</accession>
<dbReference type="GO" id="GO:0046872">
    <property type="term" value="F:metal ion binding"/>
    <property type="evidence" value="ECO:0007669"/>
    <property type="project" value="UniProtKB-KW"/>
</dbReference>
<keyword evidence="5" id="KW-0479">Metal-binding</keyword>
<sequence>MTTLKATLQKKIDDKTPKMIEMRRYLHQHPELSFEEEKTSQFIVDFYKGKDCDVKTNVGGYGVVVTIDSGKPGKTIALRADFDALPITEETGLEFASKNPGCMHACGHDAHTSYMLTLADTLLEIKDQLVGKVVILHQPAEETPPGGAIAMIKDGCLEGVDNVLGVHLWSPIDTGDIHYCLGATMAGRSSFKVKFKGKGGHGAVPHEANDTIVAASHFVVAAQTIVSRRVSPFEMATLTIGNFDGRGSFNVIKDSVFIEGDVRSMDPSTRELVAKEFKSILDGIAAMFRIEYELFYEHDYPVLMSDEALTSSVIHSIETAGIENLNEISLAQANPASEDFAYYSEVVPSSYIFVGAKPASGEFFPHHHPKFDINEDAMGIAAKAIGTATLDYLLG</sequence>
<dbReference type="EMBL" id="NGJY01000002">
    <property type="protein sequence ID" value="RSU03084.1"/>
    <property type="molecule type" value="Genomic_DNA"/>
</dbReference>
<keyword evidence="3" id="KW-0220">Diaminopimelate biosynthesis</keyword>
<dbReference type="GO" id="GO:0009085">
    <property type="term" value="P:lysine biosynthetic process"/>
    <property type="evidence" value="ECO:0007669"/>
    <property type="project" value="UniProtKB-KW"/>
</dbReference>
<evidence type="ECO:0000256" key="3">
    <source>
        <dbReference type="ARBA" id="ARBA00022915"/>
    </source>
</evidence>
<feature type="binding site" evidence="5">
    <location>
        <position position="167"/>
    </location>
    <ligand>
        <name>Mn(2+)</name>
        <dbReference type="ChEBI" id="CHEBI:29035"/>
        <label>2</label>
    </ligand>
</feature>
<dbReference type="Gene3D" id="3.40.630.10">
    <property type="entry name" value="Zn peptidases"/>
    <property type="match status" value="1"/>
</dbReference>
<dbReference type="SUPFAM" id="SSF53187">
    <property type="entry name" value="Zn-dependent exopeptidases"/>
    <property type="match status" value="1"/>
</dbReference>
<feature type="domain" description="Peptidase M20 dimerisation" evidence="6">
    <location>
        <begin position="187"/>
        <end position="282"/>
    </location>
</feature>
<dbReference type="PANTHER" id="PTHR11014">
    <property type="entry name" value="PEPTIDASE M20 FAMILY MEMBER"/>
    <property type="match status" value="1"/>
</dbReference>
<dbReference type="PANTHER" id="PTHR11014:SF63">
    <property type="entry name" value="METALLOPEPTIDASE, PUTATIVE (AFU_ORTHOLOGUE AFUA_6G09600)-RELATED"/>
    <property type="match status" value="1"/>
</dbReference>
<dbReference type="Gene3D" id="3.30.70.360">
    <property type="match status" value="1"/>
</dbReference>
<feature type="binding site" evidence="5">
    <location>
        <position position="106"/>
    </location>
    <ligand>
        <name>Mn(2+)</name>
        <dbReference type="ChEBI" id="CHEBI:29035"/>
        <label>2</label>
    </ligand>
</feature>
<keyword evidence="8" id="KW-1185">Reference proteome</keyword>
<dbReference type="OrthoDB" id="9776731at2"/>
<dbReference type="NCBIfam" id="TIGR01891">
    <property type="entry name" value="amidohydrolases"/>
    <property type="match status" value="1"/>
</dbReference>
<evidence type="ECO:0000313" key="8">
    <source>
        <dbReference type="Proteomes" id="UP000287101"/>
    </source>
</evidence>
<name>A0A430A7N1_9ENTE</name>
<keyword evidence="1" id="KW-0028">Amino-acid biosynthesis</keyword>
<keyword evidence="4" id="KW-0457">Lysine biosynthesis</keyword>
<keyword evidence="5" id="KW-0464">Manganese</keyword>
<dbReference type="GO" id="GO:0050118">
    <property type="term" value="F:N-acetyldiaminopimelate deacetylase activity"/>
    <property type="evidence" value="ECO:0007669"/>
    <property type="project" value="UniProtKB-ARBA"/>
</dbReference>
<dbReference type="InterPro" id="IPR011650">
    <property type="entry name" value="Peptidase_M20_dimer"/>
</dbReference>